<keyword evidence="5" id="KW-0175">Coiled coil</keyword>
<dbReference type="Gene3D" id="2.60.40.10">
    <property type="entry name" value="Immunoglobulins"/>
    <property type="match status" value="1"/>
</dbReference>
<evidence type="ECO:0000256" key="4">
    <source>
        <dbReference type="PROSITE-ProRule" id="PRU00169"/>
    </source>
</evidence>
<dbReference type="CDD" id="cd00146">
    <property type="entry name" value="PKD"/>
    <property type="match status" value="1"/>
</dbReference>
<dbReference type="InterPro" id="IPR005467">
    <property type="entry name" value="His_kinase_dom"/>
</dbReference>
<dbReference type="SUPFAM" id="SSF47384">
    <property type="entry name" value="Homodimeric domain of signal transducing histidine kinase"/>
    <property type="match status" value="1"/>
</dbReference>
<feature type="modified residue" description="4-aspartylphosphate" evidence="4">
    <location>
        <position position="1206"/>
    </location>
</feature>
<accession>A0ABR7WSF8</accession>
<evidence type="ECO:0000313" key="10">
    <source>
        <dbReference type="Proteomes" id="UP000606600"/>
    </source>
</evidence>
<dbReference type="EC" id="2.7.13.3" evidence="2"/>
<dbReference type="EMBL" id="JACWMY010000007">
    <property type="protein sequence ID" value="MBD1365118.1"/>
    <property type="molecule type" value="Genomic_DNA"/>
</dbReference>
<organism evidence="9 10">
    <name type="scientific">Mucilaginibacter pankratovii</name>
    <dbReference type="NCBI Taxonomy" id="2772110"/>
    <lineage>
        <taxon>Bacteria</taxon>
        <taxon>Pseudomonadati</taxon>
        <taxon>Bacteroidota</taxon>
        <taxon>Sphingobacteriia</taxon>
        <taxon>Sphingobacteriales</taxon>
        <taxon>Sphingobacteriaceae</taxon>
        <taxon>Mucilaginibacter</taxon>
    </lineage>
</organism>
<feature type="domain" description="Response regulatory" evidence="8">
    <location>
        <begin position="1157"/>
        <end position="1272"/>
    </location>
</feature>
<dbReference type="PROSITE" id="PS50109">
    <property type="entry name" value="HIS_KIN"/>
    <property type="match status" value="1"/>
</dbReference>
<dbReference type="RefSeq" id="WP_191189776.1">
    <property type="nucleotide sequence ID" value="NZ_JACWMY010000007.1"/>
</dbReference>
<name>A0ABR7WSF8_9SPHI</name>
<evidence type="ECO:0000259" key="7">
    <source>
        <dbReference type="PROSITE" id="PS50109"/>
    </source>
</evidence>
<dbReference type="InterPro" id="IPR015943">
    <property type="entry name" value="WD40/YVTN_repeat-like_dom_sf"/>
</dbReference>
<dbReference type="SMART" id="SM00448">
    <property type="entry name" value="REC"/>
    <property type="match status" value="1"/>
</dbReference>
<dbReference type="InterPro" id="IPR003661">
    <property type="entry name" value="HisK_dim/P_dom"/>
</dbReference>
<dbReference type="InterPro" id="IPR011006">
    <property type="entry name" value="CheY-like_superfamily"/>
</dbReference>
<keyword evidence="3 4" id="KW-0597">Phosphoprotein</keyword>
<proteinExistence type="predicted"/>
<dbReference type="InterPro" id="IPR013783">
    <property type="entry name" value="Ig-like_fold"/>
</dbReference>
<dbReference type="Pfam" id="PF07494">
    <property type="entry name" value="Reg_prop"/>
    <property type="match status" value="6"/>
</dbReference>
<dbReference type="PANTHER" id="PTHR43547">
    <property type="entry name" value="TWO-COMPONENT HISTIDINE KINASE"/>
    <property type="match status" value="1"/>
</dbReference>
<dbReference type="Gene3D" id="3.40.50.2300">
    <property type="match status" value="1"/>
</dbReference>
<keyword evidence="6" id="KW-0812">Transmembrane</keyword>
<dbReference type="SUPFAM" id="SSF55874">
    <property type="entry name" value="ATPase domain of HSP90 chaperone/DNA topoisomerase II/histidine kinase"/>
    <property type="match status" value="1"/>
</dbReference>
<dbReference type="InterPro" id="IPR004358">
    <property type="entry name" value="Sig_transdc_His_kin-like_C"/>
</dbReference>
<dbReference type="Pfam" id="PF00512">
    <property type="entry name" value="HisKA"/>
    <property type="match status" value="1"/>
</dbReference>
<evidence type="ECO:0000256" key="3">
    <source>
        <dbReference type="ARBA" id="ARBA00022553"/>
    </source>
</evidence>
<feature type="transmembrane region" description="Helical" evidence="6">
    <location>
        <begin position="12"/>
        <end position="35"/>
    </location>
</feature>
<dbReference type="SMART" id="SM00388">
    <property type="entry name" value="HisKA"/>
    <property type="match status" value="1"/>
</dbReference>
<dbReference type="Gene3D" id="3.30.565.10">
    <property type="entry name" value="Histidine kinase-like ATPase, C-terminal domain"/>
    <property type="match status" value="1"/>
</dbReference>
<dbReference type="InterPro" id="IPR001789">
    <property type="entry name" value="Sig_transdc_resp-reg_receiver"/>
</dbReference>
<dbReference type="Gene3D" id="1.10.287.130">
    <property type="match status" value="1"/>
</dbReference>
<evidence type="ECO:0000256" key="5">
    <source>
        <dbReference type="SAM" id="Coils"/>
    </source>
</evidence>
<dbReference type="InterPro" id="IPR036890">
    <property type="entry name" value="HATPase_C_sf"/>
</dbReference>
<comment type="catalytic activity">
    <reaction evidence="1">
        <text>ATP + protein L-histidine = ADP + protein N-phospho-L-histidine.</text>
        <dbReference type="EC" id="2.7.13.3"/>
    </reaction>
</comment>
<dbReference type="Pfam" id="PF00072">
    <property type="entry name" value="Response_reg"/>
    <property type="match status" value="1"/>
</dbReference>
<comment type="caution">
    <text evidence="9">The sequence shown here is derived from an EMBL/GenBank/DDBJ whole genome shotgun (WGS) entry which is preliminary data.</text>
</comment>
<dbReference type="InterPro" id="IPR011123">
    <property type="entry name" value="Y_Y_Y"/>
</dbReference>
<evidence type="ECO:0000313" key="9">
    <source>
        <dbReference type="EMBL" id="MBD1365118.1"/>
    </source>
</evidence>
<dbReference type="PANTHER" id="PTHR43547:SF2">
    <property type="entry name" value="HYBRID SIGNAL TRANSDUCTION HISTIDINE KINASE C"/>
    <property type="match status" value="1"/>
</dbReference>
<dbReference type="InterPro" id="IPR003594">
    <property type="entry name" value="HATPase_dom"/>
</dbReference>
<keyword evidence="10" id="KW-1185">Reference proteome</keyword>
<evidence type="ECO:0000256" key="6">
    <source>
        <dbReference type="SAM" id="Phobius"/>
    </source>
</evidence>
<dbReference type="CDD" id="cd17546">
    <property type="entry name" value="REC_hyHK_CKI1_RcsC-like"/>
    <property type="match status" value="1"/>
</dbReference>
<reference evidence="9 10" key="1">
    <citation type="submission" date="2020-09" db="EMBL/GenBank/DDBJ databases">
        <title>Novel species of Mucilaginibacter isolated from a glacier on the Tibetan Plateau.</title>
        <authorList>
            <person name="Liu Q."/>
            <person name="Xin Y.-H."/>
        </authorList>
    </citation>
    <scope>NUCLEOTIDE SEQUENCE [LARGE SCALE GENOMIC DNA]</scope>
    <source>
        <strain evidence="9 10">ZT4R22</strain>
    </source>
</reference>
<gene>
    <name evidence="9" type="ORF">IDJ77_14950</name>
</gene>
<keyword evidence="6" id="KW-1133">Transmembrane helix</keyword>
<dbReference type="SUPFAM" id="SSF63829">
    <property type="entry name" value="Calcium-dependent phosphotriesterase"/>
    <property type="match status" value="3"/>
</dbReference>
<dbReference type="SUPFAM" id="SSF52172">
    <property type="entry name" value="CheY-like"/>
    <property type="match status" value="1"/>
</dbReference>
<evidence type="ECO:0000259" key="8">
    <source>
        <dbReference type="PROSITE" id="PS50110"/>
    </source>
</evidence>
<sequence length="1282" mass="142629">MGVKNIPFSRVDLSAVVAFKQAVAYACLFALALFFKTTAAYGQYQNAYKTSLTINDGLSHSNVKFIFKDKQGYMWFATDDGLDRYDGYTVKVYRRNTTDKTSLKSNNITTIGEDSAGNLWIGTGGGVSLYNRDTESFSNFGMDSKNDGAISSNDVSAMYTDSKGNFWVATTSGLNLMDAKTHRFKHFLYQSYIDYTPEHHIYALTDGPAGTLWLATDGGLLNLNTVTGKFTQYAHHDANSKSPGSNYMRAIYKDKQGNLWLGTQDKGLDFFNVQTKTFSHYTKQSGNKNAIVNNNVFALAGAGNNKLWVSTEEGLESLDQNTGVFDHTYNKFLDKVNSVNYVLESDNILWVGTFGSGVIRYNNNISSFPHFYSEKPGPGQLSNNHILCFADMGNEIWVGTDGGGINYFDKVTKDFTHDNLGITGDKVLAMVKDKNQKIWVGTYGSGLDVLDSKTKRLAHYDKGDKPNQVSNVNIFALMMDRLGDIWVGVDEGGVNVIHNGAVVKRYRYNIRDTANSLSNDDVRSLYQDKEGRIWVGTFNGLNLFNPATNTFKHYKSFNTGLTNNTISSIFEDSKGTLWIGTLGGGLNRFDKKSNKFVAYHFPNDGIYSMIGSIQEDNLGYIWVSTTNGLIRFKPGTAQFRHFTTLNGLQAAAFNTGAGLKTGTGRLFFGGLNGFNIINPHRLPLNTHAPQVVISGFQLFNKNVAIGPKSPLKQAISQAKEIRLDYKQSVFTIEYTALNYTLSDFNQYAYRLDGFENEWNYVNGQREATYTNLDPGTYTFKVKAANNDGFWNNTPATIKIVIVAPFWMQTWFKVLLGVLFIASFYGYYRFRLMEVSKKKIILERLVQRRTAEIKKQANELQDQSEELSAINEELKAQSEELLEQREQELNARMDAERANKAKGIFLATMSHEIRTPMNGVMGMASLLCETKLDPEQREYAETIRISGESLINVINDILDFSKIESGEMVLDKHEFDLKQCIAEVMKLFSGQAAKSNIRLQHTIDSAIPQKIISDRLRLKQILINLVGNAIKFTKKGNVAVNVKLLNLEDGILKLAFDVKDTGVGISPDKLSRLFKPFSQGDSSTTRKYGGTGLGLVICERLVELLGGSMNIESVPDKGTDVLFSILCEAGQEGPATPATAAPEAVKVSADFAEKFPMNILVAEDNLINQKVIGQLLKKFGYKPVIVNNGREALELTQAEKFHMVLMDVQMPEMDGLEATALIRKQNSHQPVIIAMTASAMPEDKLNCLQAGMNYFISKPLGFAELLVHLEKAFKDSAGPAVEL</sequence>
<dbReference type="PRINTS" id="PR00344">
    <property type="entry name" value="BCTRLSENSOR"/>
</dbReference>
<feature type="coiled-coil region" evidence="5">
    <location>
        <begin position="845"/>
        <end position="898"/>
    </location>
</feature>
<dbReference type="Pfam" id="PF07495">
    <property type="entry name" value="Y_Y_Y"/>
    <property type="match status" value="1"/>
</dbReference>
<dbReference type="CDD" id="cd16922">
    <property type="entry name" value="HATPase_EvgS-ArcB-TorS-like"/>
    <property type="match status" value="1"/>
</dbReference>
<keyword evidence="6" id="KW-0472">Membrane</keyword>
<dbReference type="Pfam" id="PF02518">
    <property type="entry name" value="HATPase_c"/>
    <property type="match status" value="1"/>
</dbReference>
<dbReference type="PROSITE" id="PS50110">
    <property type="entry name" value="RESPONSE_REGULATORY"/>
    <property type="match status" value="1"/>
</dbReference>
<dbReference type="Proteomes" id="UP000606600">
    <property type="component" value="Unassembled WGS sequence"/>
</dbReference>
<dbReference type="Gene3D" id="2.130.10.10">
    <property type="entry name" value="YVTN repeat-like/Quinoprotein amine dehydrogenase"/>
    <property type="match status" value="2"/>
</dbReference>
<evidence type="ECO:0000256" key="1">
    <source>
        <dbReference type="ARBA" id="ARBA00000085"/>
    </source>
</evidence>
<feature type="domain" description="Histidine kinase" evidence="7">
    <location>
        <begin position="907"/>
        <end position="1128"/>
    </location>
</feature>
<protein>
    <recommendedName>
        <fullName evidence="2">histidine kinase</fullName>
        <ecNumber evidence="2">2.7.13.3</ecNumber>
    </recommendedName>
</protein>
<dbReference type="SMART" id="SM00387">
    <property type="entry name" value="HATPase_c"/>
    <property type="match status" value="1"/>
</dbReference>
<dbReference type="InterPro" id="IPR011110">
    <property type="entry name" value="Reg_prop"/>
</dbReference>
<dbReference type="CDD" id="cd00082">
    <property type="entry name" value="HisKA"/>
    <property type="match status" value="1"/>
</dbReference>
<dbReference type="InterPro" id="IPR036097">
    <property type="entry name" value="HisK_dim/P_sf"/>
</dbReference>
<evidence type="ECO:0000256" key="2">
    <source>
        <dbReference type="ARBA" id="ARBA00012438"/>
    </source>
</evidence>